<feature type="modified residue" description="4-aspartylphosphate" evidence="2">
    <location>
        <position position="52"/>
    </location>
</feature>
<dbReference type="Proteomes" id="UP000318538">
    <property type="component" value="Chromosome"/>
</dbReference>
<protein>
    <submittedName>
        <fullName evidence="4">Luminescence regulatory protein LuxO</fullName>
    </submittedName>
</protein>
<dbReference type="InterPro" id="IPR003594">
    <property type="entry name" value="HATPase_dom"/>
</dbReference>
<dbReference type="InterPro" id="IPR011006">
    <property type="entry name" value="CheY-like_superfamily"/>
</dbReference>
<dbReference type="SMART" id="SM00448">
    <property type="entry name" value="REC"/>
    <property type="match status" value="1"/>
</dbReference>
<dbReference type="RefSeq" id="WP_145167411.1">
    <property type="nucleotide sequence ID" value="NZ_CP036525.1"/>
</dbReference>
<dbReference type="KEGG" id="rlc:K227x_00440"/>
<evidence type="ECO:0000256" key="2">
    <source>
        <dbReference type="PROSITE-ProRule" id="PRU00169"/>
    </source>
</evidence>
<proteinExistence type="predicted"/>
<name>A0A517N3G3_9BACT</name>
<dbReference type="EMBL" id="CP036525">
    <property type="protein sequence ID" value="QDT01677.1"/>
    <property type="molecule type" value="Genomic_DNA"/>
</dbReference>
<accession>A0A517N3G3</accession>
<reference evidence="4 5" key="1">
    <citation type="submission" date="2019-02" db="EMBL/GenBank/DDBJ databases">
        <title>Deep-cultivation of Planctomycetes and their phenomic and genomic characterization uncovers novel biology.</title>
        <authorList>
            <person name="Wiegand S."/>
            <person name="Jogler M."/>
            <person name="Boedeker C."/>
            <person name="Pinto D."/>
            <person name="Vollmers J."/>
            <person name="Rivas-Marin E."/>
            <person name="Kohn T."/>
            <person name="Peeters S.H."/>
            <person name="Heuer A."/>
            <person name="Rast P."/>
            <person name="Oberbeckmann S."/>
            <person name="Bunk B."/>
            <person name="Jeske O."/>
            <person name="Meyerdierks A."/>
            <person name="Storesund J.E."/>
            <person name="Kallscheuer N."/>
            <person name="Luecker S."/>
            <person name="Lage O.M."/>
            <person name="Pohl T."/>
            <person name="Merkel B.J."/>
            <person name="Hornburger P."/>
            <person name="Mueller R.-W."/>
            <person name="Bruemmer F."/>
            <person name="Labrenz M."/>
            <person name="Spormann A.M."/>
            <person name="Op den Camp H."/>
            <person name="Overmann J."/>
            <person name="Amann R."/>
            <person name="Jetten M.S.M."/>
            <person name="Mascher T."/>
            <person name="Medema M.H."/>
            <person name="Devos D.P."/>
            <person name="Kaster A.-K."/>
            <person name="Ovreas L."/>
            <person name="Rohde M."/>
            <person name="Galperin M.Y."/>
            <person name="Jogler C."/>
        </authorList>
    </citation>
    <scope>NUCLEOTIDE SEQUENCE [LARGE SCALE GENOMIC DNA]</scope>
    <source>
        <strain evidence="4 5">K22_7</strain>
    </source>
</reference>
<dbReference type="InterPro" id="IPR001789">
    <property type="entry name" value="Sig_transdc_resp-reg_receiver"/>
</dbReference>
<dbReference type="CDD" id="cd16936">
    <property type="entry name" value="HATPase_RsbW-like"/>
    <property type="match status" value="1"/>
</dbReference>
<keyword evidence="1 2" id="KW-0597">Phosphoprotein</keyword>
<organism evidence="4 5">
    <name type="scientific">Rubripirellula lacrimiformis</name>
    <dbReference type="NCBI Taxonomy" id="1930273"/>
    <lineage>
        <taxon>Bacteria</taxon>
        <taxon>Pseudomonadati</taxon>
        <taxon>Planctomycetota</taxon>
        <taxon>Planctomycetia</taxon>
        <taxon>Pirellulales</taxon>
        <taxon>Pirellulaceae</taxon>
        <taxon>Rubripirellula</taxon>
    </lineage>
</organism>
<feature type="domain" description="Response regulatory" evidence="3">
    <location>
        <begin position="3"/>
        <end position="117"/>
    </location>
</feature>
<evidence type="ECO:0000313" key="5">
    <source>
        <dbReference type="Proteomes" id="UP000318538"/>
    </source>
</evidence>
<dbReference type="Pfam" id="PF00072">
    <property type="entry name" value="Response_reg"/>
    <property type="match status" value="1"/>
</dbReference>
<dbReference type="AlphaFoldDB" id="A0A517N3G3"/>
<evidence type="ECO:0000313" key="4">
    <source>
        <dbReference type="EMBL" id="QDT01677.1"/>
    </source>
</evidence>
<evidence type="ECO:0000259" key="3">
    <source>
        <dbReference type="PROSITE" id="PS50110"/>
    </source>
</evidence>
<dbReference type="PANTHER" id="PTHR44591:SF3">
    <property type="entry name" value="RESPONSE REGULATORY DOMAIN-CONTAINING PROTEIN"/>
    <property type="match status" value="1"/>
</dbReference>
<dbReference type="GO" id="GO:0000160">
    <property type="term" value="P:phosphorelay signal transduction system"/>
    <property type="evidence" value="ECO:0007669"/>
    <property type="project" value="InterPro"/>
</dbReference>
<dbReference type="OrthoDB" id="9770645at2"/>
<gene>
    <name evidence="4" type="primary">luxO</name>
    <name evidence="4" type="ORF">K227x_00440</name>
</gene>
<dbReference type="InterPro" id="IPR050595">
    <property type="entry name" value="Bact_response_regulator"/>
</dbReference>
<evidence type="ECO:0000256" key="1">
    <source>
        <dbReference type="ARBA" id="ARBA00022553"/>
    </source>
</evidence>
<dbReference type="PANTHER" id="PTHR44591">
    <property type="entry name" value="STRESS RESPONSE REGULATOR PROTEIN 1"/>
    <property type="match status" value="1"/>
</dbReference>
<dbReference type="Gene3D" id="3.40.50.2300">
    <property type="match status" value="1"/>
</dbReference>
<dbReference type="Pfam" id="PF13581">
    <property type="entry name" value="HATPase_c_2"/>
    <property type="match status" value="1"/>
</dbReference>
<dbReference type="PROSITE" id="PS50110">
    <property type="entry name" value="RESPONSE_REGULATORY"/>
    <property type="match status" value="1"/>
</dbReference>
<dbReference type="CDD" id="cd00156">
    <property type="entry name" value="REC"/>
    <property type="match status" value="1"/>
</dbReference>
<keyword evidence="5" id="KW-1185">Reference proteome</keyword>
<dbReference type="Gene3D" id="3.30.565.10">
    <property type="entry name" value="Histidine kinase-like ATPase, C-terminal domain"/>
    <property type="match status" value="1"/>
</dbReference>
<dbReference type="SUPFAM" id="SSF52172">
    <property type="entry name" value="CheY-like"/>
    <property type="match status" value="1"/>
</dbReference>
<sequence>MSKILLVEDSSTHAALMKSILQTDGHTVEYAENGLLAFQTLGLRMPDLVVTDLRMPEMNGLELVKAITSDYPQLPSVVVTARGSESLAVDALALGATDFVPKNSLSKLLGRVVRQTIQMAAMDRLFDQGPNTQSSGTQSSGTQGLHEYSVTFASDITSIESAALFLVQSLAASGCMNTNRRIRLGTAVRSALLNAICFGNLEIRDDEDLLSRYLGGDESALDDLATRAASEPYAGRKVELRFSIGKDDTRILVRHNGRGRVTRMSPAPGTPESFELEQCRGLMLMTSFMDDVIFRSGNTEVIMVKQHAPATAQPTTV</sequence>
<dbReference type="InterPro" id="IPR036890">
    <property type="entry name" value="HATPase_C_sf"/>
</dbReference>